<sequence length="120" mass="13625">MSVSGPLKQNRKFENRKTESPLTRGRSFAAILAGVVSSRQIYFIQFLSSFPGFERRSFRVTDGISCSPQTDNLNRGPEQVPGNIFPHHVRAIGTKFLEHLQQQAKEESRSQLGKWMDAKM</sequence>
<reference evidence="2 4" key="1">
    <citation type="journal article" date="2014" name="BMC Genomics">
        <title>Genome sequence of Anopheles sinensis provides insight into genetics basis of mosquito competence for malaria parasites.</title>
        <authorList>
            <person name="Zhou D."/>
            <person name="Zhang D."/>
            <person name="Ding G."/>
            <person name="Shi L."/>
            <person name="Hou Q."/>
            <person name="Ye Y."/>
            <person name="Xu Y."/>
            <person name="Zhou H."/>
            <person name="Xiong C."/>
            <person name="Li S."/>
            <person name="Yu J."/>
            <person name="Hong S."/>
            <person name="Yu X."/>
            <person name="Zou P."/>
            <person name="Chen C."/>
            <person name="Chang X."/>
            <person name="Wang W."/>
            <person name="Lv Y."/>
            <person name="Sun Y."/>
            <person name="Ma L."/>
            <person name="Shen B."/>
            <person name="Zhu C."/>
        </authorList>
    </citation>
    <scope>NUCLEOTIDE SEQUENCE [LARGE SCALE GENOMIC DNA]</scope>
</reference>
<dbReference type="AlphaFoldDB" id="A0A084VZ45"/>
<reference evidence="3" key="2">
    <citation type="submission" date="2020-05" db="UniProtKB">
        <authorList>
            <consortium name="EnsemblMetazoa"/>
        </authorList>
    </citation>
    <scope>IDENTIFICATION</scope>
</reference>
<evidence type="ECO:0000313" key="3">
    <source>
        <dbReference type="EnsemblMetazoa" id="ASIC011017-PA"/>
    </source>
</evidence>
<dbReference type="EnsemblMetazoa" id="ASIC011017-RA">
    <property type="protein sequence ID" value="ASIC011017-PA"/>
    <property type="gene ID" value="ASIC011017"/>
</dbReference>
<dbReference type="VEuPathDB" id="VectorBase:ASIC011017"/>
<protein>
    <submittedName>
        <fullName evidence="2 3">Uncharacterized protein</fullName>
    </submittedName>
</protein>
<proteinExistence type="predicted"/>
<name>A0A084VZ45_ANOSI</name>
<dbReference type="EMBL" id="KE525239">
    <property type="protein sequence ID" value="KFB43239.1"/>
    <property type="molecule type" value="Genomic_DNA"/>
</dbReference>
<dbReference type="EMBL" id="ATLV01018601">
    <property type="status" value="NOT_ANNOTATED_CDS"/>
    <property type="molecule type" value="Genomic_DNA"/>
</dbReference>
<evidence type="ECO:0000256" key="1">
    <source>
        <dbReference type="SAM" id="MobiDB-lite"/>
    </source>
</evidence>
<organism evidence="2">
    <name type="scientific">Anopheles sinensis</name>
    <name type="common">Mosquito</name>
    <dbReference type="NCBI Taxonomy" id="74873"/>
    <lineage>
        <taxon>Eukaryota</taxon>
        <taxon>Metazoa</taxon>
        <taxon>Ecdysozoa</taxon>
        <taxon>Arthropoda</taxon>
        <taxon>Hexapoda</taxon>
        <taxon>Insecta</taxon>
        <taxon>Pterygota</taxon>
        <taxon>Neoptera</taxon>
        <taxon>Endopterygota</taxon>
        <taxon>Diptera</taxon>
        <taxon>Nematocera</taxon>
        <taxon>Culicoidea</taxon>
        <taxon>Culicidae</taxon>
        <taxon>Anophelinae</taxon>
        <taxon>Anopheles</taxon>
    </lineage>
</organism>
<keyword evidence="4" id="KW-1185">Reference proteome</keyword>
<gene>
    <name evidence="2" type="ORF">ZHAS_00011017</name>
</gene>
<accession>A0A084VZ45</accession>
<evidence type="ECO:0000313" key="2">
    <source>
        <dbReference type="EMBL" id="KFB43239.1"/>
    </source>
</evidence>
<feature type="region of interest" description="Disordered" evidence="1">
    <location>
        <begin position="1"/>
        <end position="22"/>
    </location>
</feature>
<evidence type="ECO:0000313" key="4">
    <source>
        <dbReference type="Proteomes" id="UP000030765"/>
    </source>
</evidence>
<dbReference type="Proteomes" id="UP000030765">
    <property type="component" value="Unassembled WGS sequence"/>
</dbReference>